<protein>
    <submittedName>
        <fullName evidence="3">OmpW family protein</fullName>
    </submittedName>
</protein>
<evidence type="ECO:0000313" key="4">
    <source>
        <dbReference type="Proteomes" id="UP001595721"/>
    </source>
</evidence>
<organism evidence="3 4">
    <name type="scientific">Paracoccus mangrovi</name>
    <dbReference type="NCBI Taxonomy" id="1715645"/>
    <lineage>
        <taxon>Bacteria</taxon>
        <taxon>Pseudomonadati</taxon>
        <taxon>Pseudomonadota</taxon>
        <taxon>Alphaproteobacteria</taxon>
        <taxon>Rhodobacterales</taxon>
        <taxon>Paracoccaceae</taxon>
        <taxon>Paracoccus</taxon>
    </lineage>
</organism>
<accession>A0ABV7R5C9</accession>
<keyword evidence="4" id="KW-1185">Reference proteome</keyword>
<dbReference type="EMBL" id="JBHRXJ010000010">
    <property type="protein sequence ID" value="MFC3529245.1"/>
    <property type="molecule type" value="Genomic_DNA"/>
</dbReference>
<dbReference type="Proteomes" id="UP001595721">
    <property type="component" value="Unassembled WGS sequence"/>
</dbReference>
<comment type="similarity">
    <text evidence="1">Belongs to the OmpW/AlkL family.</text>
</comment>
<keyword evidence="2" id="KW-0732">Signal</keyword>
<evidence type="ECO:0000313" key="3">
    <source>
        <dbReference type="EMBL" id="MFC3529245.1"/>
    </source>
</evidence>
<reference evidence="4" key="1">
    <citation type="journal article" date="2019" name="Int. J. Syst. Evol. Microbiol.">
        <title>The Global Catalogue of Microorganisms (GCM) 10K type strain sequencing project: providing services to taxonomists for standard genome sequencing and annotation.</title>
        <authorList>
            <consortium name="The Broad Institute Genomics Platform"/>
            <consortium name="The Broad Institute Genome Sequencing Center for Infectious Disease"/>
            <person name="Wu L."/>
            <person name="Ma J."/>
        </authorList>
    </citation>
    <scope>NUCLEOTIDE SEQUENCE [LARGE SCALE GENOMIC DNA]</scope>
    <source>
        <strain evidence="4">KCTC 42899</strain>
    </source>
</reference>
<evidence type="ECO:0000256" key="2">
    <source>
        <dbReference type="SAM" id="SignalP"/>
    </source>
</evidence>
<name>A0ABV7R5C9_9RHOB</name>
<proteinExistence type="inferred from homology"/>
<dbReference type="InterPro" id="IPR011250">
    <property type="entry name" value="OMP/PagP_B-barrel"/>
</dbReference>
<dbReference type="SUPFAM" id="SSF56925">
    <property type="entry name" value="OMPA-like"/>
    <property type="match status" value="1"/>
</dbReference>
<evidence type="ECO:0000256" key="1">
    <source>
        <dbReference type="ARBA" id="ARBA00009330"/>
    </source>
</evidence>
<dbReference type="RefSeq" id="WP_374421904.1">
    <property type="nucleotide sequence ID" value="NZ_JBHRXJ010000010.1"/>
</dbReference>
<dbReference type="PANTHER" id="PTHR36920">
    <property type="match status" value="1"/>
</dbReference>
<dbReference type="Pfam" id="PF03922">
    <property type="entry name" value="OmpW"/>
    <property type="match status" value="1"/>
</dbReference>
<gene>
    <name evidence="3" type="ORF">ACFOMH_13775</name>
</gene>
<sequence>MKHHLLAVAALTALGLGAGAPAFAQSQGDWTLGLGIANVNPKSDNGDLAGGTVPTDIGDSTRPSITFEYFIRDNLGIEVLAALPFSHTIKSDGAEIGKVKQLPPVVSLQYHFDATPQFKPFVGIGINFTGFYDADARGALAGSDLRVKNSWGLAAHVGGDYWISDRAAIRADLRWIDIDADVELNGAKIGKVEVDPVVAGISYVMKF</sequence>
<dbReference type="Gene3D" id="2.40.160.20">
    <property type="match status" value="1"/>
</dbReference>
<comment type="caution">
    <text evidence="3">The sequence shown here is derived from an EMBL/GenBank/DDBJ whole genome shotgun (WGS) entry which is preliminary data.</text>
</comment>
<feature type="chain" id="PRO_5045258760" evidence="2">
    <location>
        <begin position="25"/>
        <end position="207"/>
    </location>
</feature>
<dbReference type="InterPro" id="IPR005618">
    <property type="entry name" value="OMPW"/>
</dbReference>
<dbReference type="PANTHER" id="PTHR36920:SF1">
    <property type="entry name" value="OUTER MEMBRANE PROTEIN W"/>
    <property type="match status" value="1"/>
</dbReference>
<feature type="signal peptide" evidence="2">
    <location>
        <begin position="1"/>
        <end position="24"/>
    </location>
</feature>